<dbReference type="Pfam" id="PF07811">
    <property type="entry name" value="TadE"/>
    <property type="match status" value="1"/>
</dbReference>
<accession>A0A6L5XX50</accession>
<feature type="domain" description="TadE-like" evidence="2">
    <location>
        <begin position="18"/>
        <end position="58"/>
    </location>
</feature>
<feature type="transmembrane region" description="Helical" evidence="1">
    <location>
        <begin position="20"/>
        <end position="43"/>
    </location>
</feature>
<dbReference type="AlphaFoldDB" id="A0A6L5XX50"/>
<gene>
    <name evidence="3" type="ORF">FYJ58_04835</name>
</gene>
<protein>
    <recommendedName>
        <fullName evidence="2">TadE-like domain-containing protein</fullName>
    </recommendedName>
</protein>
<keyword evidence="4" id="KW-1185">Reference proteome</keyword>
<evidence type="ECO:0000259" key="2">
    <source>
        <dbReference type="Pfam" id="PF07811"/>
    </source>
</evidence>
<proteinExistence type="predicted"/>
<dbReference type="Proteomes" id="UP000482209">
    <property type="component" value="Unassembled WGS sequence"/>
</dbReference>
<keyword evidence="1" id="KW-0472">Membrane</keyword>
<keyword evidence="1" id="KW-1133">Transmembrane helix</keyword>
<evidence type="ECO:0000313" key="4">
    <source>
        <dbReference type="Proteomes" id="UP000482209"/>
    </source>
</evidence>
<name>A0A6L5XX50_9FIRM</name>
<dbReference type="EMBL" id="VUMT01000005">
    <property type="protein sequence ID" value="MSS63204.1"/>
    <property type="molecule type" value="Genomic_DNA"/>
</dbReference>
<reference evidence="3 4" key="1">
    <citation type="submission" date="2019-08" db="EMBL/GenBank/DDBJ databases">
        <title>In-depth cultivation of the pig gut microbiome towards novel bacterial diversity and tailored functional studies.</title>
        <authorList>
            <person name="Wylensek D."/>
            <person name="Hitch T.C.A."/>
            <person name="Clavel T."/>
        </authorList>
    </citation>
    <scope>NUCLEOTIDE SEQUENCE [LARGE SCALE GENOMIC DNA]</scope>
    <source>
        <strain evidence="3 4">WCA-693-APC-MOT-I</strain>
    </source>
</reference>
<evidence type="ECO:0000256" key="1">
    <source>
        <dbReference type="SAM" id="Phobius"/>
    </source>
</evidence>
<dbReference type="InterPro" id="IPR012495">
    <property type="entry name" value="TadE-like_dom"/>
</dbReference>
<dbReference type="RefSeq" id="WP_154518072.1">
    <property type="nucleotide sequence ID" value="NZ_VUMT01000005.1"/>
</dbReference>
<comment type="caution">
    <text evidence="3">The sequence shown here is derived from an EMBL/GenBank/DDBJ whole genome shotgun (WGS) entry which is preliminary data.</text>
</comment>
<organism evidence="3 4">
    <name type="scientific">Velocimicrobium porci</name>
    <dbReference type="NCBI Taxonomy" id="2606634"/>
    <lineage>
        <taxon>Bacteria</taxon>
        <taxon>Bacillati</taxon>
        <taxon>Bacillota</taxon>
        <taxon>Clostridia</taxon>
        <taxon>Lachnospirales</taxon>
        <taxon>Lachnospiraceae</taxon>
        <taxon>Velocimicrobium</taxon>
    </lineage>
</organism>
<keyword evidence="1" id="KW-0812">Transmembrane</keyword>
<evidence type="ECO:0000313" key="3">
    <source>
        <dbReference type="EMBL" id="MSS63204.1"/>
    </source>
</evidence>
<sequence length="179" mass="21769">MKTRKEYWIKKRKTKIKGSFTVEAALILPIILSIIFSLFYVVFYVHDKVRAETGLYQTLRATEQEIYVRKMGYKWEDKHFLFDQGFFLLRKESESNEKGVIFIKEKITMKGRCSIVYLEQWLKSIRLEFKRSLRMVLYNPTELLRFKESLLEDETEDKVIDKQLEYEQKKIERIKDLMR</sequence>